<evidence type="ECO:0000259" key="9">
    <source>
        <dbReference type="Pfam" id="PF01545"/>
    </source>
</evidence>
<gene>
    <name evidence="10" type="primary">dmeF</name>
    <name evidence="10" type="ORF">PQJ73_00915</name>
</gene>
<dbReference type="InterPro" id="IPR002524">
    <property type="entry name" value="Cation_efflux"/>
</dbReference>
<proteinExistence type="predicted"/>
<dbReference type="PANTHER" id="PTHR45755">
    <property type="match status" value="1"/>
</dbReference>
<dbReference type="InterPro" id="IPR058533">
    <property type="entry name" value="Cation_efflux_TM"/>
</dbReference>
<accession>A0ABT5J3J3</accession>
<feature type="compositionally biased region" description="Basic and acidic residues" evidence="7">
    <location>
        <begin position="346"/>
        <end position="355"/>
    </location>
</feature>
<dbReference type="Proteomes" id="UP001165652">
    <property type="component" value="Unassembled WGS sequence"/>
</dbReference>
<dbReference type="PANTHER" id="PTHR45755:SF4">
    <property type="entry name" value="ZINC TRANSPORTER 7"/>
    <property type="match status" value="1"/>
</dbReference>
<evidence type="ECO:0000256" key="7">
    <source>
        <dbReference type="SAM" id="MobiDB-lite"/>
    </source>
</evidence>
<evidence type="ECO:0000313" key="11">
    <source>
        <dbReference type="Proteomes" id="UP001165652"/>
    </source>
</evidence>
<feature type="transmembrane region" description="Helical" evidence="8">
    <location>
        <begin position="97"/>
        <end position="116"/>
    </location>
</feature>
<keyword evidence="5" id="KW-0406">Ion transport</keyword>
<evidence type="ECO:0000256" key="8">
    <source>
        <dbReference type="SAM" id="Phobius"/>
    </source>
</evidence>
<feature type="transmembrane region" description="Helical" evidence="8">
    <location>
        <begin position="214"/>
        <end position="234"/>
    </location>
</feature>
<dbReference type="SUPFAM" id="SSF161111">
    <property type="entry name" value="Cation efflux protein transmembrane domain-like"/>
    <property type="match status" value="1"/>
</dbReference>
<dbReference type="Gene3D" id="1.20.1510.10">
    <property type="entry name" value="Cation efflux protein transmembrane domain"/>
    <property type="match status" value="1"/>
</dbReference>
<dbReference type="EMBL" id="JAQQLI010000001">
    <property type="protein sequence ID" value="MDC7784232.1"/>
    <property type="molecule type" value="Genomic_DNA"/>
</dbReference>
<comment type="subcellular location">
    <subcellularLocation>
        <location evidence="1">Membrane</location>
        <topology evidence="1">Multi-pass membrane protein</topology>
    </subcellularLocation>
</comment>
<dbReference type="RefSeq" id="WP_272775080.1">
    <property type="nucleotide sequence ID" value="NZ_JAQQLI010000001.1"/>
</dbReference>
<name>A0ABT5J3J3_RHOTP</name>
<keyword evidence="6 8" id="KW-0472">Membrane</keyword>
<feature type="region of interest" description="Disordered" evidence="7">
    <location>
        <begin position="159"/>
        <end position="206"/>
    </location>
</feature>
<evidence type="ECO:0000256" key="3">
    <source>
        <dbReference type="ARBA" id="ARBA00022692"/>
    </source>
</evidence>
<feature type="transmembrane region" description="Helical" evidence="8">
    <location>
        <begin position="246"/>
        <end position="264"/>
    </location>
</feature>
<keyword evidence="4 8" id="KW-1133">Transmembrane helix</keyword>
<protein>
    <submittedName>
        <fullName evidence="10">CDF family Co(II)/Ni(II) efflux transporter DmeF</fullName>
    </submittedName>
</protein>
<dbReference type="InterPro" id="IPR027469">
    <property type="entry name" value="Cation_efflux_TMD_sf"/>
</dbReference>
<feature type="transmembrane region" description="Helical" evidence="8">
    <location>
        <begin position="28"/>
        <end position="48"/>
    </location>
</feature>
<evidence type="ECO:0000256" key="2">
    <source>
        <dbReference type="ARBA" id="ARBA00022448"/>
    </source>
</evidence>
<dbReference type="NCBIfam" id="TIGR01297">
    <property type="entry name" value="CDF"/>
    <property type="match status" value="1"/>
</dbReference>
<feature type="region of interest" description="Disordered" evidence="7">
    <location>
        <begin position="346"/>
        <end position="374"/>
    </location>
</feature>
<keyword evidence="3 8" id="KW-0812">Transmembrane</keyword>
<feature type="transmembrane region" description="Helical" evidence="8">
    <location>
        <begin position="60"/>
        <end position="77"/>
    </location>
</feature>
<feature type="domain" description="Cation efflux protein transmembrane" evidence="9">
    <location>
        <begin position="28"/>
        <end position="271"/>
    </location>
</feature>
<evidence type="ECO:0000256" key="4">
    <source>
        <dbReference type="ARBA" id="ARBA00022989"/>
    </source>
</evidence>
<dbReference type="InterPro" id="IPR045316">
    <property type="entry name" value="Msc2-like"/>
</dbReference>
<evidence type="ECO:0000256" key="5">
    <source>
        <dbReference type="ARBA" id="ARBA00023065"/>
    </source>
</evidence>
<comment type="caution">
    <text evidence="10">The sequence shown here is derived from an EMBL/GenBank/DDBJ whole genome shotgun (WGS) entry which is preliminary data.</text>
</comment>
<evidence type="ECO:0000256" key="1">
    <source>
        <dbReference type="ARBA" id="ARBA00004141"/>
    </source>
</evidence>
<dbReference type="Pfam" id="PF01545">
    <property type="entry name" value="Cation_efflux"/>
    <property type="match status" value="1"/>
</dbReference>
<sequence length="374" mass="40453">MHTRSLKAWQHDHVFLGESHDANERRTWAVVALTGTMMAVEIVGGYLFGSMAVVADGWHMATHAGALAIAAVAYRLARRRARDPAYAFGTGKIGELAGFASAVVMAIVALLVAWESVQRLIAPVEIEFGQAIAIAVAGLAVNLVSAWLLFDPHHHHHDHDHGLAAHDDHDHDHARDDHGHGHGHDHDHDDHGHGDHDHHRDHDHAHGHDNNLRAAYFHVLADALTSVLAVAALLSARYLGWTVMDPLMGLVGAVLITQWSVGLLRSAGGVLVDRVPDVRLATRIRETLEVGTDRVSDLHLWRVGPGHAALIVAVVSDHPQPPAHYKERLARFSWLSHVTVEVHRCDGHGDHDHDAGATTAGSGKGTPPRLSAAA</sequence>
<feature type="transmembrane region" description="Helical" evidence="8">
    <location>
        <begin position="128"/>
        <end position="150"/>
    </location>
</feature>
<organism evidence="10 11">
    <name type="scientific">Rhodoplanes tepidamans</name>
    <name type="common">Rhodoplanes cryptolactis</name>
    <dbReference type="NCBI Taxonomy" id="200616"/>
    <lineage>
        <taxon>Bacteria</taxon>
        <taxon>Pseudomonadati</taxon>
        <taxon>Pseudomonadota</taxon>
        <taxon>Alphaproteobacteria</taxon>
        <taxon>Hyphomicrobiales</taxon>
        <taxon>Nitrobacteraceae</taxon>
        <taxon>Rhodoplanes</taxon>
    </lineage>
</organism>
<reference evidence="10" key="2">
    <citation type="submission" date="2023-02" db="EMBL/GenBank/DDBJ databases">
        <authorList>
            <person name="Rayyan A."/>
            <person name="Meyer T."/>
            <person name="Kyndt J.A."/>
        </authorList>
    </citation>
    <scope>NUCLEOTIDE SEQUENCE</scope>
    <source>
        <strain evidence="10">DSM 9987</strain>
    </source>
</reference>
<evidence type="ECO:0000313" key="10">
    <source>
        <dbReference type="EMBL" id="MDC7784232.1"/>
    </source>
</evidence>
<reference evidence="10" key="1">
    <citation type="journal article" date="2023" name="Microbiol Resour">
        <title>Genome Sequences of Rhodoplanes serenus and Two Thermotolerant Strains, Rhodoplanes tepidamans and 'Rhodoplanes cryptolactis,' Further Refine the Genus.</title>
        <authorList>
            <person name="Rayyan A.A."/>
            <person name="Kyndt J.A."/>
        </authorList>
    </citation>
    <scope>NUCLEOTIDE SEQUENCE</scope>
    <source>
        <strain evidence="10">DSM 9987</strain>
    </source>
</reference>
<dbReference type="NCBIfam" id="NF033827">
    <property type="entry name" value="CDF_efflux_DmeF"/>
    <property type="match status" value="1"/>
</dbReference>
<keyword evidence="11" id="KW-1185">Reference proteome</keyword>
<evidence type="ECO:0000256" key="6">
    <source>
        <dbReference type="ARBA" id="ARBA00023136"/>
    </source>
</evidence>
<keyword evidence="2" id="KW-0813">Transport</keyword>